<dbReference type="GO" id="GO:0034476">
    <property type="term" value="P:U5 snRNA 3'-end processing"/>
    <property type="evidence" value="ECO:0007669"/>
    <property type="project" value="TreeGrafter"/>
</dbReference>
<name>A0A6A7BTF2_9PEZI</name>
<dbReference type="GO" id="GO:0000177">
    <property type="term" value="C:cytoplasmic exosome (RNase complex)"/>
    <property type="evidence" value="ECO:0007669"/>
    <property type="project" value="TreeGrafter"/>
</dbReference>
<accession>A0A6A7BTF2</accession>
<keyword evidence="4" id="KW-0963">Cytoplasm</keyword>
<evidence type="ECO:0000256" key="4">
    <source>
        <dbReference type="ARBA" id="ARBA00022490"/>
    </source>
</evidence>
<dbReference type="GO" id="GO:0034473">
    <property type="term" value="P:U1 snRNA 3'-end processing"/>
    <property type="evidence" value="ECO:0007669"/>
    <property type="project" value="TreeGrafter"/>
</dbReference>
<evidence type="ECO:0000256" key="7">
    <source>
        <dbReference type="SAM" id="MobiDB-lite"/>
    </source>
</evidence>
<dbReference type="PANTHER" id="PTHR11097:SF8">
    <property type="entry name" value="EXOSOME COMPLEX COMPONENT RRP42"/>
    <property type="match status" value="1"/>
</dbReference>
<evidence type="ECO:0000256" key="5">
    <source>
        <dbReference type="ARBA" id="ARBA00022835"/>
    </source>
</evidence>
<dbReference type="GO" id="GO:0016075">
    <property type="term" value="P:rRNA catabolic process"/>
    <property type="evidence" value="ECO:0007669"/>
    <property type="project" value="TreeGrafter"/>
</dbReference>
<dbReference type="GO" id="GO:0071035">
    <property type="term" value="P:nuclear polyadenylation-dependent rRNA catabolic process"/>
    <property type="evidence" value="ECO:0007669"/>
    <property type="project" value="TreeGrafter"/>
</dbReference>
<dbReference type="Pfam" id="PF01138">
    <property type="entry name" value="RNase_PH"/>
    <property type="match status" value="1"/>
</dbReference>
<dbReference type="AlphaFoldDB" id="A0A6A7BTF2"/>
<comment type="subcellular location">
    <subcellularLocation>
        <location evidence="1">Cytoplasm</location>
    </subcellularLocation>
    <subcellularLocation>
        <location evidence="2">Nucleus</location>
        <location evidence="2">Nucleolus</location>
    </subcellularLocation>
</comment>
<evidence type="ECO:0000256" key="1">
    <source>
        <dbReference type="ARBA" id="ARBA00004496"/>
    </source>
</evidence>
<evidence type="ECO:0000256" key="2">
    <source>
        <dbReference type="ARBA" id="ARBA00004604"/>
    </source>
</evidence>
<evidence type="ECO:0000256" key="3">
    <source>
        <dbReference type="ARBA" id="ARBA00006678"/>
    </source>
</evidence>
<dbReference type="GO" id="GO:0071038">
    <property type="term" value="P:TRAMP-dependent tRNA surveillance pathway"/>
    <property type="evidence" value="ECO:0007669"/>
    <property type="project" value="TreeGrafter"/>
</dbReference>
<dbReference type="Gene3D" id="3.30.230.70">
    <property type="entry name" value="GHMP Kinase, N-terminal domain"/>
    <property type="match status" value="1"/>
</dbReference>
<dbReference type="GO" id="GO:0034475">
    <property type="term" value="P:U4 snRNA 3'-end processing"/>
    <property type="evidence" value="ECO:0007669"/>
    <property type="project" value="TreeGrafter"/>
</dbReference>
<sequence length="330" mass="35483">MVAHAAVTLSPAELAYIHDSLAQQPPIRPDGRSPTQFRPLVAETDILPSANGSARVCFGDGTEAVVGVKAEVEREAEFPFAGPQPVGEDEWLEVAVNMPGQRDNDALSVFLGSMLTEALRADGKLVERLRINARFHWRLYVDILLLSAPSSYPLPLLSLTTHLALMATRIPALVSEGEEDALFNDDWEAATPLYPRPPKRHSKHASYRRPPVTLLVMSVGDNLFFDPSQEELAVADAVFAVSVMRESNNDKLRVVALRSVDPPSRSTTAGVSLATGQAAEAKQAGDGASWRPPPRGGIGRNLMLSLIEAVTEANGVGEEVLQGLADARGV</sequence>
<dbReference type="InterPro" id="IPR027408">
    <property type="entry name" value="PNPase/RNase_PH_dom_sf"/>
</dbReference>
<evidence type="ECO:0000256" key="6">
    <source>
        <dbReference type="ARBA" id="ARBA00042523"/>
    </source>
</evidence>
<feature type="region of interest" description="Disordered" evidence="7">
    <location>
        <begin position="262"/>
        <end position="295"/>
    </location>
</feature>
<comment type="similarity">
    <text evidence="3">Belongs to the RNase PH family.</text>
</comment>
<evidence type="ECO:0000259" key="8">
    <source>
        <dbReference type="Pfam" id="PF01138"/>
    </source>
</evidence>
<keyword evidence="10" id="KW-1185">Reference proteome</keyword>
<evidence type="ECO:0000313" key="10">
    <source>
        <dbReference type="Proteomes" id="UP000799421"/>
    </source>
</evidence>
<dbReference type="InterPro" id="IPR050590">
    <property type="entry name" value="Exosome_comp_Rrp42_subfam"/>
</dbReference>
<dbReference type="GO" id="GO:0005730">
    <property type="term" value="C:nucleolus"/>
    <property type="evidence" value="ECO:0007669"/>
    <property type="project" value="UniProtKB-SubCell"/>
</dbReference>
<dbReference type="Proteomes" id="UP000799421">
    <property type="component" value="Unassembled WGS sequence"/>
</dbReference>
<reference evidence="9" key="1">
    <citation type="journal article" date="2020" name="Stud. Mycol.">
        <title>101 Dothideomycetes genomes: a test case for predicting lifestyles and emergence of pathogens.</title>
        <authorList>
            <person name="Haridas S."/>
            <person name="Albert R."/>
            <person name="Binder M."/>
            <person name="Bloem J."/>
            <person name="Labutti K."/>
            <person name="Salamov A."/>
            <person name="Andreopoulos B."/>
            <person name="Baker S."/>
            <person name="Barry K."/>
            <person name="Bills G."/>
            <person name="Bluhm B."/>
            <person name="Cannon C."/>
            <person name="Castanera R."/>
            <person name="Culley D."/>
            <person name="Daum C."/>
            <person name="Ezra D."/>
            <person name="Gonzalez J."/>
            <person name="Henrissat B."/>
            <person name="Kuo A."/>
            <person name="Liang C."/>
            <person name="Lipzen A."/>
            <person name="Lutzoni F."/>
            <person name="Magnuson J."/>
            <person name="Mondo S."/>
            <person name="Nolan M."/>
            <person name="Ohm R."/>
            <person name="Pangilinan J."/>
            <person name="Park H.-J."/>
            <person name="Ramirez L."/>
            <person name="Alfaro M."/>
            <person name="Sun H."/>
            <person name="Tritt A."/>
            <person name="Yoshinaga Y."/>
            <person name="Zwiers L.-H."/>
            <person name="Turgeon B."/>
            <person name="Goodwin S."/>
            <person name="Spatafora J."/>
            <person name="Crous P."/>
            <person name="Grigoriev I."/>
        </authorList>
    </citation>
    <scope>NUCLEOTIDE SEQUENCE</scope>
    <source>
        <strain evidence="9">CBS 480.64</strain>
    </source>
</reference>
<dbReference type="GO" id="GO:0000467">
    <property type="term" value="P:exonucleolytic trimming to generate mature 3'-end of 5.8S rRNA from tricistronic rRNA transcript (SSU-rRNA, 5.8S rRNA, LSU-rRNA)"/>
    <property type="evidence" value="ECO:0007669"/>
    <property type="project" value="TreeGrafter"/>
</dbReference>
<gene>
    <name evidence="9" type="ORF">K470DRAFT_222262</name>
</gene>
<dbReference type="EMBL" id="MU006021">
    <property type="protein sequence ID" value="KAF2857995.1"/>
    <property type="molecule type" value="Genomic_DNA"/>
</dbReference>
<dbReference type="InterPro" id="IPR001247">
    <property type="entry name" value="ExoRNase_PH_dom1"/>
</dbReference>
<feature type="domain" description="Exoribonuclease phosphorolytic" evidence="8">
    <location>
        <begin position="36"/>
        <end position="171"/>
    </location>
</feature>
<dbReference type="GO" id="GO:0071028">
    <property type="term" value="P:nuclear mRNA surveillance"/>
    <property type="evidence" value="ECO:0007669"/>
    <property type="project" value="TreeGrafter"/>
</dbReference>
<protein>
    <recommendedName>
        <fullName evidence="6">Ribosomal RNA-processing protein 42</fullName>
    </recommendedName>
</protein>
<dbReference type="GO" id="GO:0035925">
    <property type="term" value="F:mRNA 3'-UTR AU-rich region binding"/>
    <property type="evidence" value="ECO:0007669"/>
    <property type="project" value="TreeGrafter"/>
</dbReference>
<evidence type="ECO:0000313" key="9">
    <source>
        <dbReference type="EMBL" id="KAF2857995.1"/>
    </source>
</evidence>
<proteinExistence type="inferred from homology"/>
<dbReference type="OrthoDB" id="272245at2759"/>
<dbReference type="InterPro" id="IPR020568">
    <property type="entry name" value="Ribosomal_Su5_D2-typ_SF"/>
</dbReference>
<dbReference type="GO" id="GO:0000176">
    <property type="term" value="C:nuclear exosome (RNase complex)"/>
    <property type="evidence" value="ECO:0007669"/>
    <property type="project" value="TreeGrafter"/>
</dbReference>
<dbReference type="PANTHER" id="PTHR11097">
    <property type="entry name" value="EXOSOME COMPLEX EXONUCLEASE RIBOSOMAL RNA PROCESSING PROTEIN"/>
    <property type="match status" value="1"/>
</dbReference>
<organism evidence="9 10">
    <name type="scientific">Piedraia hortae CBS 480.64</name>
    <dbReference type="NCBI Taxonomy" id="1314780"/>
    <lineage>
        <taxon>Eukaryota</taxon>
        <taxon>Fungi</taxon>
        <taxon>Dikarya</taxon>
        <taxon>Ascomycota</taxon>
        <taxon>Pezizomycotina</taxon>
        <taxon>Dothideomycetes</taxon>
        <taxon>Dothideomycetidae</taxon>
        <taxon>Capnodiales</taxon>
        <taxon>Piedraiaceae</taxon>
        <taxon>Piedraia</taxon>
    </lineage>
</organism>
<keyword evidence="5" id="KW-0271">Exosome</keyword>
<dbReference type="SUPFAM" id="SSF54211">
    <property type="entry name" value="Ribosomal protein S5 domain 2-like"/>
    <property type="match status" value="1"/>
</dbReference>